<dbReference type="AlphaFoldDB" id="A0A1D6I3N6"/>
<protein>
    <submittedName>
        <fullName evidence="2">Uncharacterized protein</fullName>
    </submittedName>
</protein>
<proteinExistence type="predicted"/>
<evidence type="ECO:0000313" key="2">
    <source>
        <dbReference type="EMBL" id="ONM54752.1"/>
    </source>
</evidence>
<dbReference type="EMBL" id="CM007650">
    <property type="protein sequence ID" value="ONM54752.1"/>
    <property type="molecule type" value="Genomic_DNA"/>
</dbReference>
<evidence type="ECO:0000256" key="1">
    <source>
        <dbReference type="SAM" id="MobiDB-lite"/>
    </source>
</evidence>
<sequence>SSRASCTTSARTHHRRSLRAAAASTTPLTGPPRAWAKAASRGQGQSRHWLWSWIRTRHRRPDSTTARISSTAIRGTLKINIGSQKWHSRSIYHFAYTLWLSRIHGLQGKIFAFYNLLALYTYLFEY</sequence>
<gene>
    <name evidence="2" type="ORF">ZEAMMB73_Zm00001d020352</name>
</gene>
<feature type="compositionally biased region" description="Low complexity" evidence="1">
    <location>
        <begin position="1"/>
        <end position="10"/>
    </location>
</feature>
<accession>A0A1D6I3N6</accession>
<feature type="non-terminal residue" evidence="2">
    <location>
        <position position="1"/>
    </location>
</feature>
<name>A0A1D6I3N6_MAIZE</name>
<reference evidence="2" key="1">
    <citation type="submission" date="2015-12" db="EMBL/GenBank/DDBJ databases">
        <title>Update maize B73 reference genome by single molecule sequencing technologies.</title>
        <authorList>
            <consortium name="Maize Genome Sequencing Project"/>
            <person name="Ware D."/>
        </authorList>
    </citation>
    <scope>NUCLEOTIDE SEQUENCE [LARGE SCALE GENOMIC DNA]</scope>
    <source>
        <tissue evidence="2">Seedling</tissue>
    </source>
</reference>
<feature type="region of interest" description="Disordered" evidence="1">
    <location>
        <begin position="1"/>
        <end position="46"/>
    </location>
</feature>
<organism evidence="2">
    <name type="scientific">Zea mays</name>
    <name type="common">Maize</name>
    <dbReference type="NCBI Taxonomy" id="4577"/>
    <lineage>
        <taxon>Eukaryota</taxon>
        <taxon>Viridiplantae</taxon>
        <taxon>Streptophyta</taxon>
        <taxon>Embryophyta</taxon>
        <taxon>Tracheophyta</taxon>
        <taxon>Spermatophyta</taxon>
        <taxon>Magnoliopsida</taxon>
        <taxon>Liliopsida</taxon>
        <taxon>Poales</taxon>
        <taxon>Poaceae</taxon>
        <taxon>PACMAD clade</taxon>
        <taxon>Panicoideae</taxon>
        <taxon>Andropogonodae</taxon>
        <taxon>Andropogoneae</taxon>
        <taxon>Tripsacinae</taxon>
        <taxon>Zea</taxon>
    </lineage>
</organism>